<dbReference type="PANTHER" id="PTHR31118">
    <property type="entry name" value="CYCLASE-LIKE PROTEIN 2"/>
    <property type="match status" value="1"/>
</dbReference>
<reference evidence="1" key="1">
    <citation type="submission" date="2017-08" db="EMBL/GenBank/DDBJ databases">
        <authorList>
            <person name="Imhoff J.F."/>
            <person name="Rahn T."/>
            <person name="Kuenzel S."/>
            <person name="Neulinger S.C."/>
        </authorList>
    </citation>
    <scope>NUCLEOTIDE SEQUENCE</scope>
    <source>
        <strain evidence="1">DSM 9154</strain>
    </source>
</reference>
<sequence>MCAPGCLETVHHRLSRRNFFKGAGATAAAGALAAAYPPRPAAAQPRSFERVVDMTHTMSPEFPTFFNKPGIELERMARIENDGYNMYRWSLIEHAGTHLDAPIHFSREDQHTAEQIPAEQLVAPLVVVDIKARAAESPDARLTPDDLKAWEAQYGPIPDGAAVAMNSGWDQHAYTEKFVGRDDDGGMHFPGIHAEATQYLLEETGAQGLMVDTLSLDYGQSTSFDTHYAWLPTNRWGLENLKNLDQVPASGATVVIGAPKVQDATGGLTRVLALV</sequence>
<name>A0A934QNH8_9PROT</name>
<dbReference type="PROSITE" id="PS51318">
    <property type="entry name" value="TAT"/>
    <property type="match status" value="1"/>
</dbReference>
<dbReference type="Gene3D" id="3.50.30.50">
    <property type="entry name" value="Putative cyclase"/>
    <property type="match status" value="1"/>
</dbReference>
<evidence type="ECO:0000313" key="1">
    <source>
        <dbReference type="EMBL" id="MBK1699324.1"/>
    </source>
</evidence>
<dbReference type="NCBIfam" id="TIGR01409">
    <property type="entry name" value="TAT_signal_seq"/>
    <property type="match status" value="1"/>
</dbReference>
<protein>
    <submittedName>
        <fullName evidence="1">Cyclase</fullName>
    </submittedName>
</protein>
<evidence type="ECO:0000313" key="2">
    <source>
        <dbReference type="Proteomes" id="UP000778970"/>
    </source>
</evidence>
<dbReference type="AlphaFoldDB" id="A0A934QNH8"/>
<reference evidence="1" key="2">
    <citation type="journal article" date="2020" name="Microorganisms">
        <title>Osmotic Adaptation and Compatible Solute Biosynthesis of Phototrophic Bacteria as Revealed from Genome Analyses.</title>
        <authorList>
            <person name="Imhoff J.F."/>
            <person name="Rahn T."/>
            <person name="Kunzel S."/>
            <person name="Keller A."/>
            <person name="Neulinger S.C."/>
        </authorList>
    </citation>
    <scope>NUCLEOTIDE SEQUENCE</scope>
    <source>
        <strain evidence="1">DSM 9154</strain>
    </source>
</reference>
<accession>A0A934QNH8</accession>
<dbReference type="GO" id="GO:0004061">
    <property type="term" value="F:arylformamidase activity"/>
    <property type="evidence" value="ECO:0007669"/>
    <property type="project" value="InterPro"/>
</dbReference>
<dbReference type="Proteomes" id="UP000778970">
    <property type="component" value="Unassembled WGS sequence"/>
</dbReference>
<dbReference type="InterPro" id="IPR006311">
    <property type="entry name" value="TAT_signal"/>
</dbReference>
<gene>
    <name evidence="1" type="ORF">CKO21_18915</name>
</gene>
<organism evidence="1 2">
    <name type="scientific">Rhodovibrio salinarum</name>
    <dbReference type="NCBI Taxonomy" id="1087"/>
    <lineage>
        <taxon>Bacteria</taxon>
        <taxon>Pseudomonadati</taxon>
        <taxon>Pseudomonadota</taxon>
        <taxon>Alphaproteobacteria</taxon>
        <taxon>Rhodospirillales</taxon>
        <taxon>Rhodovibrionaceae</taxon>
        <taxon>Rhodovibrio</taxon>
    </lineage>
</organism>
<dbReference type="Pfam" id="PF04199">
    <property type="entry name" value="Cyclase"/>
    <property type="match status" value="1"/>
</dbReference>
<dbReference type="InterPro" id="IPR007325">
    <property type="entry name" value="KFase/CYL"/>
</dbReference>
<dbReference type="InterPro" id="IPR037175">
    <property type="entry name" value="KFase_sf"/>
</dbReference>
<dbReference type="GO" id="GO:0019441">
    <property type="term" value="P:L-tryptophan catabolic process to kynurenine"/>
    <property type="evidence" value="ECO:0007669"/>
    <property type="project" value="InterPro"/>
</dbReference>
<proteinExistence type="predicted"/>
<keyword evidence="2" id="KW-1185">Reference proteome</keyword>
<dbReference type="EMBL" id="NRRE01000035">
    <property type="protein sequence ID" value="MBK1699324.1"/>
    <property type="molecule type" value="Genomic_DNA"/>
</dbReference>
<comment type="caution">
    <text evidence="1">The sequence shown here is derived from an EMBL/GenBank/DDBJ whole genome shotgun (WGS) entry which is preliminary data.</text>
</comment>
<dbReference type="PANTHER" id="PTHR31118:SF12">
    <property type="entry name" value="CYCLASE-LIKE PROTEIN 2"/>
    <property type="match status" value="1"/>
</dbReference>
<dbReference type="Pfam" id="PF10518">
    <property type="entry name" value="TAT_signal"/>
    <property type="match status" value="1"/>
</dbReference>
<dbReference type="RefSeq" id="WP_027287566.1">
    <property type="nucleotide sequence ID" value="NZ_NRRE01000035.1"/>
</dbReference>
<dbReference type="SUPFAM" id="SSF102198">
    <property type="entry name" value="Putative cyclase"/>
    <property type="match status" value="1"/>
</dbReference>
<dbReference type="InterPro" id="IPR019546">
    <property type="entry name" value="TAT_signal_bac_arc"/>
</dbReference>